<dbReference type="Pfam" id="PF11324">
    <property type="entry name" value="DUF3126"/>
    <property type="match status" value="2"/>
</dbReference>
<proteinExistence type="predicted"/>
<evidence type="ECO:0000313" key="1">
    <source>
        <dbReference type="EMBL" id="MFD0915573.1"/>
    </source>
</evidence>
<dbReference type="EMBL" id="JBHTJV010000003">
    <property type="protein sequence ID" value="MFD0915573.1"/>
    <property type="molecule type" value="Genomic_DNA"/>
</dbReference>
<dbReference type="InterPro" id="IPR021473">
    <property type="entry name" value="DUF3126"/>
</dbReference>
<dbReference type="RefSeq" id="WP_377211428.1">
    <property type="nucleotide sequence ID" value="NZ_JBHTJV010000003.1"/>
</dbReference>
<name>A0ABW3FDS9_9HYPH</name>
<comment type="caution">
    <text evidence="1">The sequence shown here is derived from an EMBL/GenBank/DDBJ whole genome shotgun (WGS) entry which is preliminary data.</text>
</comment>
<evidence type="ECO:0000313" key="2">
    <source>
        <dbReference type="Proteomes" id="UP001597101"/>
    </source>
</evidence>
<accession>A0ABW3FDS9</accession>
<protein>
    <submittedName>
        <fullName evidence="1">DUF3126 family protein</fullName>
    </submittedName>
</protein>
<sequence>MEQSEIDSLTAYLAKLFNERELMVLLHPEDDEQALVAIGQSFFARIDKDVDEGETSYSFSKDIPDQPSDELNAYFKEIFNAQDVEVRARSNKQDSAEIYKGDEFLGVLYDDEGSQDGMQVFNMAILDIDLDMDDTASA</sequence>
<dbReference type="Proteomes" id="UP001597101">
    <property type="component" value="Unassembled WGS sequence"/>
</dbReference>
<reference evidence="2" key="1">
    <citation type="journal article" date="2019" name="Int. J. Syst. Evol. Microbiol.">
        <title>The Global Catalogue of Microorganisms (GCM) 10K type strain sequencing project: providing services to taxonomists for standard genome sequencing and annotation.</title>
        <authorList>
            <consortium name="The Broad Institute Genomics Platform"/>
            <consortium name="The Broad Institute Genome Sequencing Center for Infectious Disease"/>
            <person name="Wu L."/>
            <person name="Ma J."/>
        </authorList>
    </citation>
    <scope>NUCLEOTIDE SEQUENCE [LARGE SCALE GENOMIC DNA]</scope>
    <source>
        <strain evidence="2">CCUG 60023</strain>
    </source>
</reference>
<gene>
    <name evidence="1" type="ORF">ACFQ14_04050</name>
</gene>
<keyword evidence="2" id="KW-1185">Reference proteome</keyword>
<organism evidence="1 2">
    <name type="scientific">Pseudahrensia aquimaris</name>
    <dbReference type="NCBI Taxonomy" id="744461"/>
    <lineage>
        <taxon>Bacteria</taxon>
        <taxon>Pseudomonadati</taxon>
        <taxon>Pseudomonadota</taxon>
        <taxon>Alphaproteobacteria</taxon>
        <taxon>Hyphomicrobiales</taxon>
        <taxon>Ahrensiaceae</taxon>
        <taxon>Pseudahrensia</taxon>
    </lineage>
</organism>